<comment type="caution">
    <text evidence="1">The sequence shown here is derived from an EMBL/GenBank/DDBJ whole genome shotgun (WGS) entry which is preliminary data.</text>
</comment>
<evidence type="ECO:0000313" key="1">
    <source>
        <dbReference type="EMBL" id="CAI4215726.1"/>
    </source>
</evidence>
<keyword evidence="2" id="KW-1185">Reference proteome</keyword>
<dbReference type="Proteomes" id="UP000838763">
    <property type="component" value="Unassembled WGS sequence"/>
</dbReference>
<evidence type="ECO:0000313" key="2">
    <source>
        <dbReference type="Proteomes" id="UP000838763"/>
    </source>
</evidence>
<organism evidence="1 2">
    <name type="scientific">Parascedosporium putredinis</name>
    <dbReference type="NCBI Taxonomy" id="1442378"/>
    <lineage>
        <taxon>Eukaryota</taxon>
        <taxon>Fungi</taxon>
        <taxon>Dikarya</taxon>
        <taxon>Ascomycota</taxon>
        <taxon>Pezizomycotina</taxon>
        <taxon>Sordariomycetes</taxon>
        <taxon>Hypocreomycetidae</taxon>
        <taxon>Microascales</taxon>
        <taxon>Microascaceae</taxon>
        <taxon>Parascedosporium</taxon>
    </lineage>
</organism>
<proteinExistence type="predicted"/>
<sequence length="89" mass="10068">MSSTLASRALFRAATRRQLSTARTIARSFEAHPYERMSKEKHASGAYGKMAKNAASRLVFSPSTAMYNQAFCKRRRFSLQEKAFLVTTK</sequence>
<name>A0A9P1MBN1_9PEZI</name>
<accession>A0A9P1MBN1</accession>
<dbReference type="OrthoDB" id="4829316at2759"/>
<protein>
    <submittedName>
        <fullName evidence="1">Uncharacterized protein</fullName>
    </submittedName>
</protein>
<reference evidence="1" key="1">
    <citation type="submission" date="2022-11" db="EMBL/GenBank/DDBJ databases">
        <authorList>
            <person name="Scott C."/>
            <person name="Bruce N."/>
        </authorList>
    </citation>
    <scope>NUCLEOTIDE SEQUENCE</scope>
</reference>
<gene>
    <name evidence="1" type="ORF">PPNO1_LOCUS5433</name>
</gene>
<dbReference type="EMBL" id="CALLCH030000012">
    <property type="protein sequence ID" value="CAI4215726.1"/>
    <property type="molecule type" value="Genomic_DNA"/>
</dbReference>
<dbReference type="AlphaFoldDB" id="A0A9P1MBN1"/>